<dbReference type="GO" id="GO:0003849">
    <property type="term" value="F:3-deoxy-7-phosphoheptulonate synthase activity"/>
    <property type="evidence" value="ECO:0007669"/>
    <property type="project" value="InterPro"/>
</dbReference>
<evidence type="ECO:0000256" key="4">
    <source>
        <dbReference type="ARBA" id="ARBA00031349"/>
    </source>
</evidence>
<accession>A0A645E7P2</accession>
<dbReference type="GO" id="GO:0005737">
    <property type="term" value="C:cytoplasm"/>
    <property type="evidence" value="ECO:0007669"/>
    <property type="project" value="TreeGrafter"/>
</dbReference>
<dbReference type="Gene3D" id="3.20.20.70">
    <property type="entry name" value="Aldolase class I"/>
    <property type="match status" value="1"/>
</dbReference>
<name>A0A645E7P2_9ZZZZ</name>
<dbReference type="InterPro" id="IPR006219">
    <property type="entry name" value="DAHP_synth_1"/>
</dbReference>
<dbReference type="EMBL" id="VSSQ01044085">
    <property type="protein sequence ID" value="MPM97877.1"/>
    <property type="molecule type" value="Genomic_DNA"/>
</dbReference>
<comment type="function">
    <text evidence="1">Stereospecific condensation of phosphoenolpyruvate (PEP) and D-erythrose-4-phosphate (E4P) giving rise to 3-deoxy-D-arabino-heptulosonate-7-phosphate (DAHP).</text>
</comment>
<dbReference type="GO" id="GO:0009073">
    <property type="term" value="P:aromatic amino acid family biosynthetic process"/>
    <property type="evidence" value="ECO:0007669"/>
    <property type="project" value="InterPro"/>
</dbReference>
<dbReference type="InterPro" id="IPR013785">
    <property type="entry name" value="Aldolase_TIM"/>
</dbReference>
<protein>
    <recommendedName>
        <fullName evidence="5">3-deoxy-D-arabino-heptulosonate 7-phosphate synthase</fullName>
    </recommendedName>
    <alternativeName>
        <fullName evidence="4">DAHP synthase</fullName>
    </alternativeName>
    <alternativeName>
        <fullName evidence="3">Phospho-2-keto-3-deoxyheptonate aldolase</fullName>
    </alternativeName>
</protein>
<keyword evidence="6" id="KW-0808">Transferase</keyword>
<proteinExistence type="predicted"/>
<dbReference type="PANTHER" id="PTHR21225">
    <property type="entry name" value="PHOSPHO-2-DEHYDRO-3-DEOXYHEPTONATE ALDOLASE DAHP SYNTHETASE"/>
    <property type="match status" value="1"/>
</dbReference>
<dbReference type="PANTHER" id="PTHR21225:SF12">
    <property type="entry name" value="PHOSPHO-2-DEHYDRO-3-DEOXYHEPTONATE ALDOLASE, TYROSINE-INHIBITED"/>
    <property type="match status" value="1"/>
</dbReference>
<dbReference type="SUPFAM" id="SSF51569">
    <property type="entry name" value="Aldolase"/>
    <property type="match status" value="1"/>
</dbReference>
<gene>
    <name evidence="6" type="primary">aroG_1</name>
    <name evidence="6" type="ORF">SDC9_145057</name>
</gene>
<evidence type="ECO:0000256" key="5">
    <source>
        <dbReference type="ARBA" id="ARBA00032193"/>
    </source>
</evidence>
<comment type="caution">
    <text evidence="6">The sequence shown here is derived from an EMBL/GenBank/DDBJ whole genome shotgun (WGS) entry which is preliminary data.</text>
</comment>
<comment type="pathway">
    <text evidence="2">Metabolic intermediate biosynthesis; chorismate biosynthesis; chorismate from D-erythrose 4-phosphate and phosphoenolpyruvate: step 1/7.</text>
</comment>
<evidence type="ECO:0000256" key="2">
    <source>
        <dbReference type="ARBA" id="ARBA00004688"/>
    </source>
</evidence>
<reference evidence="6" key="1">
    <citation type="submission" date="2019-08" db="EMBL/GenBank/DDBJ databases">
        <authorList>
            <person name="Kucharzyk K."/>
            <person name="Murdoch R.W."/>
            <person name="Higgins S."/>
            <person name="Loffler F."/>
        </authorList>
    </citation>
    <scope>NUCLEOTIDE SEQUENCE</scope>
</reference>
<organism evidence="6">
    <name type="scientific">bioreactor metagenome</name>
    <dbReference type="NCBI Taxonomy" id="1076179"/>
    <lineage>
        <taxon>unclassified sequences</taxon>
        <taxon>metagenomes</taxon>
        <taxon>ecological metagenomes</taxon>
    </lineage>
</organism>
<evidence type="ECO:0000313" key="6">
    <source>
        <dbReference type="EMBL" id="MPM97877.1"/>
    </source>
</evidence>
<dbReference type="AlphaFoldDB" id="A0A645E7P2"/>
<evidence type="ECO:0000256" key="3">
    <source>
        <dbReference type="ARBA" id="ARBA00031111"/>
    </source>
</evidence>
<evidence type="ECO:0000256" key="1">
    <source>
        <dbReference type="ARBA" id="ARBA00003726"/>
    </source>
</evidence>
<sequence>MIDQILEGEDAIVGMMLESHLCEGRQDIVGWKKPLPNISVTDGCIGWQETEELIRYAHQKL</sequence>